<organism evidence="3 4">
    <name type="scientific">Clostridium sardiniense</name>
    <name type="common">Clostridium absonum</name>
    <dbReference type="NCBI Taxonomy" id="29369"/>
    <lineage>
        <taxon>Bacteria</taxon>
        <taxon>Bacillati</taxon>
        <taxon>Bacillota</taxon>
        <taxon>Clostridia</taxon>
        <taxon>Eubacteriales</taxon>
        <taxon>Clostridiaceae</taxon>
        <taxon>Clostridium</taxon>
    </lineage>
</organism>
<protein>
    <submittedName>
        <fullName evidence="3">Relaxase MobL</fullName>
    </submittedName>
</protein>
<dbReference type="InterPro" id="IPR048101">
    <property type="entry name" value="MobP2"/>
</dbReference>
<dbReference type="RefSeq" id="WP_221861550.1">
    <property type="nucleotide sequence ID" value="NZ_JAIKTU010000010.1"/>
</dbReference>
<dbReference type="Proteomes" id="UP001299068">
    <property type="component" value="Unassembled WGS sequence"/>
</dbReference>
<comment type="caution">
    <text evidence="3">The sequence shown here is derived from an EMBL/GenBank/DDBJ whole genome shotgun (WGS) entry which is preliminary data.</text>
</comment>
<dbReference type="Pfam" id="PF18555">
    <property type="entry name" value="MobL"/>
    <property type="match status" value="1"/>
</dbReference>
<keyword evidence="1" id="KW-0175">Coiled coil</keyword>
<keyword evidence="4" id="KW-1185">Reference proteome</keyword>
<evidence type="ECO:0000313" key="4">
    <source>
        <dbReference type="Proteomes" id="UP001299068"/>
    </source>
</evidence>
<evidence type="ECO:0000256" key="2">
    <source>
        <dbReference type="SAM" id="MobiDB-lite"/>
    </source>
</evidence>
<evidence type="ECO:0000313" key="3">
    <source>
        <dbReference type="EMBL" id="MBY0756287.1"/>
    </source>
</evidence>
<proteinExistence type="predicted"/>
<sequence>MSRPAINFMSHFVQYDSVNEKSGEVESFDDYVDYMNREEARKENPLENYDGYTDYMGNPNKNGSLFTKEKNGLTKKEIKKVKKIYKEAQDKKSNLWQDVFSFDNEWLEKQGLYDSKTKVLDEEKIQIAVRNAMGTLEKKSGKKYFWSSSIHYNTGNIHIHIGSVQLDKIDRRGKRKLSAINAMKSSFANSLVDFNKEYQKINEVIREKLVYNARNYDFKNDKEMKNDIKKIMMLLPKDKKQWHYKYNTLHEVRPLIDRVTDKFIEGNLKEEFKELNKLLDEHEERLRNLYGEGKNEYYKNYKETKIKEFYTRMGNATLKQIKELYTNKNYREKNFSKGNSSKEKNTNKNDESFEYKNMKENFNDKEFSNLYKYSEKNRELIKNKFPKATVVASKSFWKKQGLKIKEGENGIEIFIPEKQFYFINKDGFKTNINEATEKEKKLIETGKIQITEGKVKFIIGEVYDISQTNATEKDLKKIKDGLKNIKFDGNIKYKEENKFKKRQPIITQKALNTLKKNLKKDFNSIKNQIEFEKLQGEIENSNSKNNVYEYEM</sequence>
<feature type="region of interest" description="Disordered" evidence="2">
    <location>
        <begin position="332"/>
        <end position="352"/>
    </location>
</feature>
<gene>
    <name evidence="3" type="primary">mobL</name>
    <name evidence="3" type="ORF">K5V21_12600</name>
</gene>
<dbReference type="NCBIfam" id="NF041498">
    <property type="entry name" value="MobP2"/>
    <property type="match status" value="1"/>
</dbReference>
<accession>A0ABS7L0L5</accession>
<evidence type="ECO:0000256" key="1">
    <source>
        <dbReference type="SAM" id="Coils"/>
    </source>
</evidence>
<name>A0ABS7L0L5_CLOSR</name>
<feature type="coiled-coil region" evidence="1">
    <location>
        <begin position="265"/>
        <end position="292"/>
    </location>
</feature>
<reference evidence="3 4" key="1">
    <citation type="journal article" date="2021" name="Cell Host Microbe">
        <title>in vivo commensal control of Clostridioides difficile virulence.</title>
        <authorList>
            <person name="Girinathan B.P."/>
            <person name="Dibenedetto N."/>
            <person name="Worley J.N."/>
            <person name="Peltier J."/>
            <person name="Arrieta-Ortiz M.L."/>
            <person name="Rupa Christinal Immanuel S."/>
            <person name="Lavin R."/>
            <person name="Delaney M.L."/>
            <person name="Cummins C."/>
            <person name="Hoffmann M."/>
            <person name="Luo Y."/>
            <person name="Gonzalez-Escalona N."/>
            <person name="Allard M."/>
            <person name="Onderdonk A.B."/>
            <person name="Gerber G.K."/>
            <person name="Sonenshein A.L."/>
            <person name="Baliga N."/>
            <person name="Dupuy B."/>
            <person name="Bry L."/>
        </authorList>
    </citation>
    <scope>NUCLEOTIDE SEQUENCE [LARGE SCALE GENOMIC DNA]</scope>
    <source>
        <strain evidence="3 4">DSM 599</strain>
    </source>
</reference>
<dbReference type="InterPro" id="IPR041073">
    <property type="entry name" value="MobL"/>
</dbReference>
<dbReference type="EMBL" id="JAIKTU010000010">
    <property type="protein sequence ID" value="MBY0756287.1"/>
    <property type="molecule type" value="Genomic_DNA"/>
</dbReference>